<feature type="compositionally biased region" description="Low complexity" evidence="1">
    <location>
        <begin position="108"/>
        <end position="120"/>
    </location>
</feature>
<sequence>MTGRPRLKRVERVQTRRSRVEVITGADQSPADQLRRRQWQYFGLMMLRVVCLIVAAVLVSLEVPYALAWVLVLTVGMVLFPWMAVMLANDRPPREENRFSTRFRRSPAAARALASDAEQADAAHPERPELNARQLPPSSARVIDPD</sequence>
<keyword evidence="2" id="KW-0472">Membrane</keyword>
<evidence type="ECO:0000313" key="3">
    <source>
        <dbReference type="EMBL" id="GAA3382455.1"/>
    </source>
</evidence>
<evidence type="ECO:0000256" key="1">
    <source>
        <dbReference type="SAM" id="MobiDB-lite"/>
    </source>
</evidence>
<dbReference type="EMBL" id="BAAAYN010000002">
    <property type="protein sequence ID" value="GAA3382455.1"/>
    <property type="molecule type" value="Genomic_DNA"/>
</dbReference>
<protein>
    <recommendedName>
        <fullName evidence="5">DUF3099 domain-containing protein</fullName>
    </recommendedName>
</protein>
<feature type="region of interest" description="Disordered" evidence="1">
    <location>
        <begin position="96"/>
        <end position="146"/>
    </location>
</feature>
<dbReference type="InterPro" id="IPR021449">
    <property type="entry name" value="DUF3099"/>
</dbReference>
<accession>A0ABP6SPV9</accession>
<organism evidence="3 4">
    <name type="scientific">Cryptosporangium minutisporangium</name>
    <dbReference type="NCBI Taxonomy" id="113569"/>
    <lineage>
        <taxon>Bacteria</taxon>
        <taxon>Bacillati</taxon>
        <taxon>Actinomycetota</taxon>
        <taxon>Actinomycetes</taxon>
        <taxon>Cryptosporangiales</taxon>
        <taxon>Cryptosporangiaceae</taxon>
        <taxon>Cryptosporangium</taxon>
    </lineage>
</organism>
<dbReference type="Proteomes" id="UP001501676">
    <property type="component" value="Unassembled WGS sequence"/>
</dbReference>
<keyword evidence="4" id="KW-1185">Reference proteome</keyword>
<keyword evidence="2" id="KW-1133">Transmembrane helix</keyword>
<evidence type="ECO:0000313" key="4">
    <source>
        <dbReference type="Proteomes" id="UP001501676"/>
    </source>
</evidence>
<evidence type="ECO:0008006" key="5">
    <source>
        <dbReference type="Google" id="ProtNLM"/>
    </source>
</evidence>
<keyword evidence="2" id="KW-0812">Transmembrane</keyword>
<feature type="transmembrane region" description="Helical" evidence="2">
    <location>
        <begin position="41"/>
        <end position="61"/>
    </location>
</feature>
<comment type="caution">
    <text evidence="3">The sequence shown here is derived from an EMBL/GenBank/DDBJ whole genome shotgun (WGS) entry which is preliminary data.</text>
</comment>
<proteinExistence type="predicted"/>
<gene>
    <name evidence="3" type="ORF">GCM10020369_04390</name>
</gene>
<evidence type="ECO:0000256" key="2">
    <source>
        <dbReference type="SAM" id="Phobius"/>
    </source>
</evidence>
<name>A0ABP6SPV9_9ACTN</name>
<feature type="compositionally biased region" description="Basic and acidic residues" evidence="1">
    <location>
        <begin position="121"/>
        <end position="130"/>
    </location>
</feature>
<reference evidence="4" key="1">
    <citation type="journal article" date="2019" name="Int. J. Syst. Evol. Microbiol.">
        <title>The Global Catalogue of Microorganisms (GCM) 10K type strain sequencing project: providing services to taxonomists for standard genome sequencing and annotation.</title>
        <authorList>
            <consortium name="The Broad Institute Genomics Platform"/>
            <consortium name="The Broad Institute Genome Sequencing Center for Infectious Disease"/>
            <person name="Wu L."/>
            <person name="Ma J."/>
        </authorList>
    </citation>
    <scope>NUCLEOTIDE SEQUENCE [LARGE SCALE GENOMIC DNA]</scope>
    <source>
        <strain evidence="4">JCM 9458</strain>
    </source>
</reference>
<dbReference type="Pfam" id="PF11298">
    <property type="entry name" value="DUF3099"/>
    <property type="match status" value="1"/>
</dbReference>
<feature type="transmembrane region" description="Helical" evidence="2">
    <location>
        <begin position="67"/>
        <end position="88"/>
    </location>
</feature>